<dbReference type="Pfam" id="PF03567">
    <property type="entry name" value="Sulfotransfer_2"/>
    <property type="match status" value="1"/>
</dbReference>
<proteinExistence type="predicted"/>
<accession>A0ABZ2V5X2</accession>
<dbReference type="SUPFAM" id="SSF52540">
    <property type="entry name" value="P-loop containing nucleoside triphosphate hydrolases"/>
    <property type="match status" value="1"/>
</dbReference>
<sequence length="477" mass="53957">MTKFRSFIMLAEMRTGSNFLESNLNDLAGVRCLGELFNPAFIGHPKTDDVLGMTLDAREADPLALLTKVQDQEELCGFRYFHNHDQRVLQPCLQDKHCAKIILTRNPVDSFVSWKTAQATGQWKLTNATHAKSHQITFDPEEFTVHLEQLQAFQTRVLRVLQTTGQTAFYITYDDLRDIDVINGLAAFLGVNARLSNLNRKLKKQNPEPLEDRVANFTQMQEALGQLDRFDLSRTPHFEPRRGPAIRTYIAAAQAPLVYMPLQSGPEAAVSQWLANLDQVDVSALQNKFTQKTLRQWQRNTPGHRSFTVLRHPLARAHAAFCDRILQDGPGSFREIRANLRRVHKLPIPEQRPNLQKSSGYDVAAHRMAFLAFLTFLRNNLSGQTAIRVDPAWAGQLTCLQGMAEFMLPDVILRENMLAAGLSDLANDVGLQDAPDIIDAVHPHEGWLAAIYDAELERAAREAYQRDYDVFGFEAWG</sequence>
<dbReference type="InterPro" id="IPR027417">
    <property type="entry name" value="P-loop_NTPase"/>
</dbReference>
<dbReference type="RefSeq" id="WP_341367687.1">
    <property type="nucleotide sequence ID" value="NZ_CP150951.2"/>
</dbReference>
<keyword evidence="2" id="KW-1185">Reference proteome</keyword>
<organism evidence="1 2">
    <name type="scientific">Yoonia phaeophyticola</name>
    <dbReference type="NCBI Taxonomy" id="3137369"/>
    <lineage>
        <taxon>Bacteria</taxon>
        <taxon>Pseudomonadati</taxon>
        <taxon>Pseudomonadota</taxon>
        <taxon>Alphaproteobacteria</taxon>
        <taxon>Rhodobacterales</taxon>
        <taxon>Paracoccaceae</taxon>
        <taxon>Yoonia</taxon>
    </lineage>
</organism>
<gene>
    <name evidence="1" type="ORF">AABB29_02680</name>
</gene>
<dbReference type="InterPro" id="IPR005331">
    <property type="entry name" value="Sulfotransferase"/>
</dbReference>
<name>A0ABZ2V5X2_9RHOB</name>
<reference evidence="2" key="1">
    <citation type="submission" date="2024-04" db="EMBL/GenBank/DDBJ databases">
        <title>Phylogenomic analyses of a clade within the roseobacter group suggest taxonomic reassignments of species of the genera Aestuariivita, Citreicella, Loktanella, Nautella, Pelagibaca, Ruegeria, Thalassobius, Thiobacimonas and Tropicibacter, and the proposal o.</title>
        <authorList>
            <person name="Jeon C.O."/>
        </authorList>
    </citation>
    <scope>NUCLEOTIDE SEQUENCE [LARGE SCALE GENOMIC DNA]</scope>
    <source>
        <strain evidence="2">BS5-3</strain>
    </source>
</reference>
<evidence type="ECO:0000313" key="2">
    <source>
        <dbReference type="Proteomes" id="UP001440612"/>
    </source>
</evidence>
<evidence type="ECO:0000313" key="1">
    <source>
        <dbReference type="EMBL" id="WZC49577.1"/>
    </source>
</evidence>
<dbReference type="Gene3D" id="3.40.50.300">
    <property type="entry name" value="P-loop containing nucleotide triphosphate hydrolases"/>
    <property type="match status" value="1"/>
</dbReference>
<protein>
    <submittedName>
        <fullName evidence="1">Sulfotransferase family 2 domain-containing protein</fullName>
    </submittedName>
</protein>
<dbReference type="EMBL" id="CP150951">
    <property type="protein sequence ID" value="WZC49577.1"/>
    <property type="molecule type" value="Genomic_DNA"/>
</dbReference>
<dbReference type="Proteomes" id="UP001440612">
    <property type="component" value="Chromosome"/>
</dbReference>